<accession>A0ABX1QSA8</accession>
<name>A0ABX1QSA8_9FLAO</name>
<comment type="caution">
    <text evidence="2">The sequence shown here is derived from an EMBL/GenBank/DDBJ whole genome shotgun (WGS) entry which is preliminary data.</text>
</comment>
<gene>
    <name evidence="2" type="ORF">G6042_02030</name>
</gene>
<dbReference type="Gene3D" id="3.10.180.10">
    <property type="entry name" value="2,3-Dihydroxybiphenyl 1,2-Dioxygenase, domain 1"/>
    <property type="match status" value="1"/>
</dbReference>
<evidence type="ECO:0000313" key="2">
    <source>
        <dbReference type="EMBL" id="NMH24044.1"/>
    </source>
</evidence>
<dbReference type="InterPro" id="IPR037523">
    <property type="entry name" value="VOC_core"/>
</dbReference>
<dbReference type="SUPFAM" id="SSF54593">
    <property type="entry name" value="Glyoxalase/Bleomycin resistance protein/Dihydroxybiphenyl dioxygenase"/>
    <property type="match status" value="1"/>
</dbReference>
<dbReference type="Proteomes" id="UP000767947">
    <property type="component" value="Unassembled WGS sequence"/>
</dbReference>
<sequence length="123" mass="14736">MKFQPITPIIWTHKIDKTIDFYCTTLGFICGERNNDWKWASLHKDDCEIMIANPNEHTPFDKPFFSGSFYIKVDDVDKLWYSLKDNVKVCYEIETFEWGMREFAIYDNNGYMLQFGQDMTQFL</sequence>
<protein>
    <submittedName>
        <fullName evidence="2">Bleomycin resistance family protein</fullName>
    </submittedName>
</protein>
<dbReference type="RefSeq" id="WP_169522593.1">
    <property type="nucleotide sequence ID" value="NZ_JAAMPT010000192.1"/>
</dbReference>
<evidence type="ECO:0000259" key="1">
    <source>
        <dbReference type="PROSITE" id="PS51819"/>
    </source>
</evidence>
<dbReference type="InterPro" id="IPR004360">
    <property type="entry name" value="Glyas_Fos-R_dOase_dom"/>
</dbReference>
<proteinExistence type="predicted"/>
<feature type="domain" description="VOC" evidence="1">
    <location>
        <begin position="2"/>
        <end position="118"/>
    </location>
</feature>
<reference evidence="2 3" key="1">
    <citation type="submission" date="2020-02" db="EMBL/GenBank/DDBJ databases">
        <title>Flavobacterium sp. genome.</title>
        <authorList>
            <person name="Jung H.S."/>
            <person name="Baek J.H."/>
            <person name="Jeon C.O."/>
        </authorList>
    </citation>
    <scope>NUCLEOTIDE SEQUENCE [LARGE SCALE GENOMIC DNA]</scope>
    <source>
        <strain evidence="2 3">SE-s27</strain>
    </source>
</reference>
<keyword evidence="3" id="KW-1185">Reference proteome</keyword>
<dbReference type="EMBL" id="JAAMPT010000192">
    <property type="protein sequence ID" value="NMH24044.1"/>
    <property type="molecule type" value="Genomic_DNA"/>
</dbReference>
<dbReference type="InterPro" id="IPR029068">
    <property type="entry name" value="Glyas_Bleomycin-R_OHBP_Dase"/>
</dbReference>
<dbReference type="PROSITE" id="PS51819">
    <property type="entry name" value="VOC"/>
    <property type="match status" value="1"/>
</dbReference>
<dbReference type="Pfam" id="PF00903">
    <property type="entry name" value="Glyoxalase"/>
    <property type="match status" value="1"/>
</dbReference>
<evidence type="ECO:0000313" key="3">
    <source>
        <dbReference type="Proteomes" id="UP000767947"/>
    </source>
</evidence>
<organism evidence="2 3">
    <name type="scientific">Flavobacterium solisilvae</name>
    <dbReference type="NCBI Taxonomy" id="1852019"/>
    <lineage>
        <taxon>Bacteria</taxon>
        <taxon>Pseudomonadati</taxon>
        <taxon>Bacteroidota</taxon>
        <taxon>Flavobacteriia</taxon>
        <taxon>Flavobacteriales</taxon>
        <taxon>Flavobacteriaceae</taxon>
        <taxon>Flavobacterium</taxon>
    </lineage>
</organism>